<dbReference type="InterPro" id="IPR020550">
    <property type="entry name" value="Inositol_monophosphatase_CS"/>
</dbReference>
<evidence type="ECO:0000256" key="15">
    <source>
        <dbReference type="ARBA" id="ARBA00074068"/>
    </source>
</evidence>
<evidence type="ECO:0000313" key="18">
    <source>
        <dbReference type="EMBL" id="NOV46082.1"/>
    </source>
</evidence>
<evidence type="ECO:0000256" key="13">
    <source>
        <dbReference type="ARBA" id="ARBA00042119"/>
    </source>
</evidence>
<keyword evidence="10 16" id="KW-0460">Magnesium</keyword>
<dbReference type="GO" id="GO:0046854">
    <property type="term" value="P:phosphatidylinositol phosphate biosynthetic process"/>
    <property type="evidence" value="ECO:0007669"/>
    <property type="project" value="InterPro"/>
</dbReference>
<evidence type="ECO:0000256" key="2">
    <source>
        <dbReference type="ARBA" id="ARBA00001946"/>
    </source>
</evidence>
<dbReference type="InterPro" id="IPR050725">
    <property type="entry name" value="CysQ/Inositol_MonoPase"/>
</dbReference>
<proteinExistence type="inferred from homology"/>
<comment type="subcellular location">
    <subcellularLocation>
        <location evidence="3">Membrane</location>
        <topology evidence="3">Single-pass membrane protein</topology>
    </subcellularLocation>
</comment>
<evidence type="ECO:0000256" key="12">
    <source>
        <dbReference type="ARBA" id="ARBA00023136"/>
    </source>
</evidence>
<dbReference type="GO" id="GO:0016020">
    <property type="term" value="C:membrane"/>
    <property type="evidence" value="ECO:0007669"/>
    <property type="project" value="UniProtKB-SubCell"/>
</dbReference>
<evidence type="ECO:0000256" key="8">
    <source>
        <dbReference type="ARBA" id="ARBA00022723"/>
    </source>
</evidence>
<keyword evidence="8 16" id="KW-0479">Metal-binding</keyword>
<keyword evidence="11 17" id="KW-1133">Transmembrane helix</keyword>
<feature type="binding site" evidence="16">
    <location>
        <position position="111"/>
    </location>
    <ligand>
        <name>Mg(2+)</name>
        <dbReference type="ChEBI" id="CHEBI:18420"/>
        <label>1</label>
        <note>catalytic</note>
    </ligand>
</feature>
<dbReference type="PANTHER" id="PTHR43028:SF4">
    <property type="entry name" value="INOSITOL MONOPHOSPHATASE 3"/>
    <property type="match status" value="1"/>
</dbReference>
<dbReference type="FunFam" id="3.30.540.10:FF:000012">
    <property type="entry name" value="Blast:Putative inositol monophosphatase 3"/>
    <property type="match status" value="1"/>
</dbReference>
<feature type="transmembrane region" description="Helical" evidence="17">
    <location>
        <begin position="12"/>
        <end position="29"/>
    </location>
</feature>
<accession>A0A6M2DIE3</accession>
<evidence type="ECO:0000256" key="16">
    <source>
        <dbReference type="PIRSR" id="PIRSR600760-2"/>
    </source>
</evidence>
<evidence type="ECO:0000256" key="7">
    <source>
        <dbReference type="ARBA" id="ARBA00022692"/>
    </source>
</evidence>
<comment type="pathway">
    <text evidence="4">Polyol metabolism; myo-inositol biosynthesis; myo-inositol from D-glucose 6-phosphate: step 2/2.</text>
</comment>
<keyword evidence="7 17" id="KW-0812">Transmembrane</keyword>
<dbReference type="FunFam" id="3.40.190.80:FF:000007">
    <property type="entry name" value="Blast:Putative inositol monophosphatase 3"/>
    <property type="match status" value="1"/>
</dbReference>
<comment type="similarity">
    <text evidence="5">Belongs to the inositol monophosphatase superfamily.</text>
</comment>
<organism evidence="18">
    <name type="scientific">Xenopsylla cheopis</name>
    <name type="common">Oriental rat flea</name>
    <name type="synonym">Pulex cheopis</name>
    <dbReference type="NCBI Taxonomy" id="163159"/>
    <lineage>
        <taxon>Eukaryota</taxon>
        <taxon>Metazoa</taxon>
        <taxon>Ecdysozoa</taxon>
        <taxon>Arthropoda</taxon>
        <taxon>Hexapoda</taxon>
        <taxon>Insecta</taxon>
        <taxon>Pterygota</taxon>
        <taxon>Neoptera</taxon>
        <taxon>Endopterygota</taxon>
        <taxon>Siphonaptera</taxon>
        <taxon>Pulicidae</taxon>
        <taxon>Xenopsyllinae</taxon>
        <taxon>Xenopsylla</taxon>
    </lineage>
</organism>
<feature type="binding site" evidence="16">
    <location>
        <position position="154"/>
    </location>
    <ligand>
        <name>Mg(2+)</name>
        <dbReference type="ChEBI" id="CHEBI:18420"/>
        <label>1</label>
        <note>catalytic</note>
    </ligand>
</feature>
<evidence type="ECO:0000256" key="4">
    <source>
        <dbReference type="ARBA" id="ARBA00005152"/>
    </source>
</evidence>
<evidence type="ECO:0000256" key="10">
    <source>
        <dbReference type="ARBA" id="ARBA00022842"/>
    </source>
</evidence>
<evidence type="ECO:0000256" key="14">
    <source>
        <dbReference type="ARBA" id="ARBA00042949"/>
    </source>
</evidence>
<evidence type="ECO:0000256" key="3">
    <source>
        <dbReference type="ARBA" id="ARBA00004167"/>
    </source>
</evidence>
<evidence type="ECO:0000256" key="6">
    <source>
        <dbReference type="ARBA" id="ARBA00013106"/>
    </source>
</evidence>
<dbReference type="PANTHER" id="PTHR43028">
    <property type="entry name" value="3'(2'),5'-BISPHOSPHATE NUCLEOTIDASE 1"/>
    <property type="match status" value="1"/>
</dbReference>
<keyword evidence="9" id="KW-0378">Hydrolase</keyword>
<dbReference type="InterPro" id="IPR000760">
    <property type="entry name" value="Inositol_monophosphatase-like"/>
</dbReference>
<sequence length="337" mass="36444">MNLNGIRINRCGLLVIFIIAVILVYYSNISSDNKSKSSTNIRQLIIGAVEAAVNGGKEVVLISETKNMDLKSKGKTKEGANDPVTNADIRSHCAMFYGLNKMFPGLKIISEEKVSEADCPVKKTLELDYTLLHGDVHQLVDENVNTDDITVWIDPLDATQEYTESLYHYVTTMVCVAVGGKPVVGVIHFPFTKQTYWAWIGNTASENLLSSKNSPVNTESTSPVFIVSRSHAGSVSNVTKAAFGAQTKVVPAGGAGYKAIQIVQGNATVYIHTTNIKKWDICAGNAILNYLGGEMTTIQGDKIDYSSTSSPVNDGGLLASLTGHATYVEQLKGRFRS</sequence>
<reference evidence="18" key="1">
    <citation type="submission" date="2020-03" db="EMBL/GenBank/DDBJ databases">
        <title>Transcriptomic Profiling of the Digestive Tract of the Rat Flea, Xenopsylla cheopis, Following Blood Feeding and Infection with Yersinia pestis.</title>
        <authorList>
            <person name="Bland D.M."/>
            <person name="Martens C.A."/>
            <person name="Virtaneva K."/>
            <person name="Kanakabandi K."/>
            <person name="Long D."/>
            <person name="Rosenke R."/>
            <person name="Saturday G.A."/>
            <person name="Hoyt F.H."/>
            <person name="Bruno D.P."/>
            <person name="Ribeiro J.M.C."/>
            <person name="Hinnebusch J."/>
        </authorList>
    </citation>
    <scope>NUCLEOTIDE SEQUENCE</scope>
</reference>
<dbReference type="EC" id="3.1.3.25" evidence="6"/>
<dbReference type="GO" id="GO:0046872">
    <property type="term" value="F:metal ion binding"/>
    <property type="evidence" value="ECO:0007669"/>
    <property type="project" value="UniProtKB-KW"/>
</dbReference>
<dbReference type="EMBL" id="GIIL01002356">
    <property type="protein sequence ID" value="NOV46082.1"/>
    <property type="molecule type" value="Transcribed_RNA"/>
</dbReference>
<feature type="binding site" evidence="16">
    <location>
        <position position="156"/>
    </location>
    <ligand>
        <name>Mg(2+)</name>
        <dbReference type="ChEBI" id="CHEBI:18420"/>
        <label>1</label>
        <note>catalytic</note>
    </ligand>
</feature>
<evidence type="ECO:0000256" key="9">
    <source>
        <dbReference type="ARBA" id="ARBA00022801"/>
    </source>
</evidence>
<dbReference type="CDD" id="cd01640">
    <property type="entry name" value="IPPase"/>
    <property type="match status" value="1"/>
</dbReference>
<dbReference type="Gene3D" id="3.30.540.10">
    <property type="entry name" value="Fructose-1,6-Bisphosphatase, subunit A, domain 1"/>
    <property type="match status" value="1"/>
</dbReference>
<dbReference type="PROSITE" id="PS00630">
    <property type="entry name" value="IMP_2"/>
    <property type="match status" value="1"/>
</dbReference>
<dbReference type="SUPFAM" id="SSF56655">
    <property type="entry name" value="Carbohydrate phosphatase"/>
    <property type="match status" value="1"/>
</dbReference>
<evidence type="ECO:0000256" key="17">
    <source>
        <dbReference type="SAM" id="Phobius"/>
    </source>
</evidence>
<dbReference type="GO" id="GO:0005794">
    <property type="term" value="C:Golgi apparatus"/>
    <property type="evidence" value="ECO:0007669"/>
    <property type="project" value="UniProtKB-ARBA"/>
</dbReference>
<dbReference type="Gene3D" id="3.40.190.80">
    <property type="match status" value="1"/>
</dbReference>
<comment type="catalytic activity">
    <reaction evidence="1">
        <text>a myo-inositol phosphate + H2O = myo-inositol + phosphate</text>
        <dbReference type="Rhea" id="RHEA:24056"/>
        <dbReference type="ChEBI" id="CHEBI:15377"/>
        <dbReference type="ChEBI" id="CHEBI:17268"/>
        <dbReference type="ChEBI" id="CHEBI:43474"/>
        <dbReference type="ChEBI" id="CHEBI:84139"/>
        <dbReference type="EC" id="3.1.3.25"/>
    </reaction>
</comment>
<dbReference type="Pfam" id="PF00459">
    <property type="entry name" value="Inositol_P"/>
    <property type="match status" value="1"/>
</dbReference>
<dbReference type="GO" id="GO:0008254">
    <property type="term" value="F:3'-nucleotidase activity"/>
    <property type="evidence" value="ECO:0007669"/>
    <property type="project" value="TreeGrafter"/>
</dbReference>
<keyword evidence="12 17" id="KW-0472">Membrane</keyword>
<protein>
    <recommendedName>
        <fullName evidence="15">Putative inositol monophosphatase 3</fullName>
        <ecNumber evidence="6">3.1.3.25</ecNumber>
    </recommendedName>
    <alternativeName>
        <fullName evidence="14">Inositol-1(or 4)-monophosphatase 3</fullName>
    </alternativeName>
    <alternativeName>
        <fullName evidence="13">Myo-inositol monophosphatase A3</fullName>
    </alternativeName>
</protein>
<name>A0A6M2DIE3_XENCH</name>
<dbReference type="AlphaFoldDB" id="A0A6M2DIE3"/>
<feature type="binding site" evidence="16">
    <location>
        <position position="157"/>
    </location>
    <ligand>
        <name>Mg(2+)</name>
        <dbReference type="ChEBI" id="CHEBI:18420"/>
        <label>1</label>
        <note>catalytic</note>
    </ligand>
</feature>
<evidence type="ECO:0000256" key="5">
    <source>
        <dbReference type="ARBA" id="ARBA00009759"/>
    </source>
</evidence>
<feature type="binding site" evidence="16">
    <location>
        <position position="280"/>
    </location>
    <ligand>
        <name>Mg(2+)</name>
        <dbReference type="ChEBI" id="CHEBI:18420"/>
        <label>1</label>
        <note>catalytic</note>
    </ligand>
</feature>
<comment type="cofactor">
    <cofactor evidence="2 16">
        <name>Mg(2+)</name>
        <dbReference type="ChEBI" id="CHEBI:18420"/>
    </cofactor>
</comment>
<dbReference type="GO" id="GO:0052834">
    <property type="term" value="F:inositol monophosphate phosphatase activity"/>
    <property type="evidence" value="ECO:0007669"/>
    <property type="project" value="UniProtKB-EC"/>
</dbReference>
<evidence type="ECO:0000256" key="11">
    <source>
        <dbReference type="ARBA" id="ARBA00022989"/>
    </source>
</evidence>
<evidence type="ECO:0000256" key="1">
    <source>
        <dbReference type="ARBA" id="ARBA00001033"/>
    </source>
</evidence>